<dbReference type="EMBL" id="BGPR01064500">
    <property type="protein sequence ID" value="GBO39468.1"/>
    <property type="molecule type" value="Genomic_DNA"/>
</dbReference>
<evidence type="ECO:0000256" key="1">
    <source>
        <dbReference type="SAM" id="MobiDB-lite"/>
    </source>
</evidence>
<feature type="compositionally biased region" description="Polar residues" evidence="1">
    <location>
        <begin position="90"/>
        <end position="100"/>
    </location>
</feature>
<organism evidence="2 5">
    <name type="scientific">Araneus ventricosus</name>
    <name type="common">Orbweaver spider</name>
    <name type="synonym">Epeira ventricosa</name>
    <dbReference type="NCBI Taxonomy" id="182803"/>
    <lineage>
        <taxon>Eukaryota</taxon>
        <taxon>Metazoa</taxon>
        <taxon>Ecdysozoa</taxon>
        <taxon>Arthropoda</taxon>
        <taxon>Chelicerata</taxon>
        <taxon>Arachnida</taxon>
        <taxon>Araneae</taxon>
        <taxon>Araneomorphae</taxon>
        <taxon>Entelegynae</taxon>
        <taxon>Araneoidea</taxon>
        <taxon>Araneidae</taxon>
        <taxon>Araneus</taxon>
    </lineage>
</organism>
<proteinExistence type="predicted"/>
<dbReference type="EMBL" id="BGPR01064493">
    <property type="protein sequence ID" value="GBO39461.1"/>
    <property type="molecule type" value="Genomic_DNA"/>
</dbReference>
<dbReference type="EMBL" id="BGPR01064497">
    <property type="protein sequence ID" value="GBO39464.1"/>
    <property type="molecule type" value="Genomic_DNA"/>
</dbReference>
<keyword evidence="5" id="KW-1185">Reference proteome</keyword>
<accession>A0A4Y2WQT2</accession>
<evidence type="ECO:0000313" key="5">
    <source>
        <dbReference type="Proteomes" id="UP000499080"/>
    </source>
</evidence>
<gene>
    <name evidence="4" type="ORF">AVEN_148546_1</name>
    <name evidence="2" type="ORF">AVEN_47241_1</name>
    <name evidence="3" type="ORF">AVEN_86390_1</name>
</gene>
<dbReference type="AlphaFoldDB" id="A0A4Y2WQT2"/>
<reference evidence="2 5" key="1">
    <citation type="journal article" date="2019" name="Sci. Rep.">
        <title>Orb-weaving spider Araneus ventricosus genome elucidates the spidroin gene catalogue.</title>
        <authorList>
            <person name="Kono N."/>
            <person name="Nakamura H."/>
            <person name="Ohtoshi R."/>
            <person name="Moran D.A.P."/>
            <person name="Shinohara A."/>
            <person name="Yoshida Y."/>
            <person name="Fujiwara M."/>
            <person name="Mori M."/>
            <person name="Tomita M."/>
            <person name="Arakawa K."/>
        </authorList>
    </citation>
    <scope>NUCLEOTIDE SEQUENCE [LARGE SCALE GENOMIC DNA]</scope>
</reference>
<protein>
    <submittedName>
        <fullName evidence="2">Uncharacterized protein</fullName>
    </submittedName>
</protein>
<evidence type="ECO:0000313" key="3">
    <source>
        <dbReference type="EMBL" id="GBO39464.1"/>
    </source>
</evidence>
<name>A0A4Y2WQT2_ARAVE</name>
<feature type="region of interest" description="Disordered" evidence="1">
    <location>
        <begin position="76"/>
        <end position="103"/>
    </location>
</feature>
<evidence type="ECO:0000313" key="2">
    <source>
        <dbReference type="EMBL" id="GBO39461.1"/>
    </source>
</evidence>
<comment type="caution">
    <text evidence="2">The sequence shown here is derived from an EMBL/GenBank/DDBJ whole genome shotgun (WGS) entry which is preliminary data.</text>
</comment>
<sequence>MNCDEDEDDEYGNDHDAEINKPSWCCLLSDLNQNSRPASYFEPNPSVCQPDRVYVNTITQKISSINEIWYEGLKPAQAEATRETDAPPRNNRSSKATPKANTVRLKDKNRGLAAGSFTSRLSGVSNRKATTYLKILSAQTKGQRVIKPNL</sequence>
<evidence type="ECO:0000313" key="4">
    <source>
        <dbReference type="EMBL" id="GBO39468.1"/>
    </source>
</evidence>
<dbReference type="Proteomes" id="UP000499080">
    <property type="component" value="Unassembled WGS sequence"/>
</dbReference>